<name>A0A151MAF9_ALLMI</name>
<proteinExistence type="predicted"/>
<gene>
    <name evidence="1" type="ORF">Y1Q_0001701</name>
</gene>
<accession>A0A151MAF9</accession>
<reference evidence="1 2" key="1">
    <citation type="journal article" date="2012" name="Genome Biol.">
        <title>Sequencing three crocodilian genomes to illuminate the evolution of archosaurs and amniotes.</title>
        <authorList>
            <person name="St John J.A."/>
            <person name="Braun E.L."/>
            <person name="Isberg S.R."/>
            <person name="Miles L.G."/>
            <person name="Chong A.Y."/>
            <person name="Gongora J."/>
            <person name="Dalzell P."/>
            <person name="Moran C."/>
            <person name="Bed'hom B."/>
            <person name="Abzhanov A."/>
            <person name="Burgess S.C."/>
            <person name="Cooksey A.M."/>
            <person name="Castoe T.A."/>
            <person name="Crawford N.G."/>
            <person name="Densmore L.D."/>
            <person name="Drew J.C."/>
            <person name="Edwards S.V."/>
            <person name="Faircloth B.C."/>
            <person name="Fujita M.K."/>
            <person name="Greenwold M.J."/>
            <person name="Hoffmann F.G."/>
            <person name="Howard J.M."/>
            <person name="Iguchi T."/>
            <person name="Janes D.E."/>
            <person name="Khan S.Y."/>
            <person name="Kohno S."/>
            <person name="de Koning A.J."/>
            <person name="Lance S.L."/>
            <person name="McCarthy F.M."/>
            <person name="McCormack J.E."/>
            <person name="Merchant M.E."/>
            <person name="Peterson D.G."/>
            <person name="Pollock D.D."/>
            <person name="Pourmand N."/>
            <person name="Raney B.J."/>
            <person name="Roessler K.A."/>
            <person name="Sanford J.R."/>
            <person name="Sawyer R.H."/>
            <person name="Schmidt C.J."/>
            <person name="Triplett E.W."/>
            <person name="Tuberville T.D."/>
            <person name="Venegas-Anaya M."/>
            <person name="Howard J.T."/>
            <person name="Jarvis E.D."/>
            <person name="Guillette L.J.Jr."/>
            <person name="Glenn T.C."/>
            <person name="Green R.E."/>
            <person name="Ray D.A."/>
        </authorList>
    </citation>
    <scope>NUCLEOTIDE SEQUENCE [LARGE SCALE GENOMIC DNA]</scope>
    <source>
        <strain evidence="1">KSC_2009_1</strain>
    </source>
</reference>
<sequence length="92" mass="10405">MKRLPKRSEFGLATHPQAGSQEALKALTKICFPSFQTASVQLLLWEVLQVLLAYEEYGPEESCHEPFLAQLLSDTKPRLAYAIGRDIFRPLT</sequence>
<evidence type="ECO:0000313" key="2">
    <source>
        <dbReference type="Proteomes" id="UP000050525"/>
    </source>
</evidence>
<keyword evidence="2" id="KW-1185">Reference proteome</keyword>
<dbReference type="AlphaFoldDB" id="A0A151MAF9"/>
<dbReference type="Proteomes" id="UP000050525">
    <property type="component" value="Unassembled WGS sequence"/>
</dbReference>
<comment type="caution">
    <text evidence="1">The sequence shown here is derived from an EMBL/GenBank/DDBJ whole genome shotgun (WGS) entry which is preliminary data.</text>
</comment>
<dbReference type="EMBL" id="AKHW03006295">
    <property type="protein sequence ID" value="KYO21517.1"/>
    <property type="molecule type" value="Genomic_DNA"/>
</dbReference>
<organism evidence="1 2">
    <name type="scientific">Alligator mississippiensis</name>
    <name type="common">American alligator</name>
    <dbReference type="NCBI Taxonomy" id="8496"/>
    <lineage>
        <taxon>Eukaryota</taxon>
        <taxon>Metazoa</taxon>
        <taxon>Chordata</taxon>
        <taxon>Craniata</taxon>
        <taxon>Vertebrata</taxon>
        <taxon>Euteleostomi</taxon>
        <taxon>Archelosauria</taxon>
        <taxon>Archosauria</taxon>
        <taxon>Crocodylia</taxon>
        <taxon>Alligatoridae</taxon>
        <taxon>Alligatorinae</taxon>
        <taxon>Alligator</taxon>
    </lineage>
</organism>
<protein>
    <submittedName>
        <fullName evidence="1">Uncharacterized protein</fullName>
    </submittedName>
</protein>
<evidence type="ECO:0000313" key="1">
    <source>
        <dbReference type="EMBL" id="KYO21517.1"/>
    </source>
</evidence>